<proteinExistence type="predicted"/>
<keyword evidence="2" id="KW-1185">Reference proteome</keyword>
<reference evidence="1" key="1">
    <citation type="submission" date="2021-05" db="EMBL/GenBank/DDBJ databases">
        <authorList>
            <person name="Pan Q."/>
            <person name="Jouanno E."/>
            <person name="Zahm M."/>
            <person name="Klopp C."/>
            <person name="Cabau C."/>
            <person name="Louis A."/>
            <person name="Berthelot C."/>
            <person name="Parey E."/>
            <person name="Roest Crollius H."/>
            <person name="Montfort J."/>
            <person name="Robinson-Rechavi M."/>
            <person name="Bouchez O."/>
            <person name="Lampietro C."/>
            <person name="Lopez Roques C."/>
            <person name="Donnadieu C."/>
            <person name="Postlethwait J."/>
            <person name="Bobe J."/>
            <person name="Dillon D."/>
            <person name="Chandos A."/>
            <person name="von Hippel F."/>
            <person name="Guiguen Y."/>
        </authorList>
    </citation>
    <scope>NUCLEOTIDE SEQUENCE</scope>
    <source>
        <strain evidence="1">YG-Jan2019</strain>
    </source>
</reference>
<sequence length="227" mass="24411">MERDRIAALKRSFEVEDVDSRRAPNNASPRPVMSPTSIYYRELGAGNQNNGSVSKGIMGGGGSRTPDPISRGRTELSIDISSKQVDPTSPGSLRFVTKRPEVLGHTKTPDMGHKREVTFAKTSQEAVIRGGPRTPELPNHPRKIDAPGAADGPAGRTTPGIGVTKVPEPTGNGKNHDNHHVSVHHPHHPNPHHNAIVTTIRSSSPSHGGRANSPKPDSEYELYLTHA</sequence>
<name>A0ACC2GEK4_DALPE</name>
<organism evidence="1 2">
    <name type="scientific">Dallia pectoralis</name>
    <name type="common">Alaska blackfish</name>
    <dbReference type="NCBI Taxonomy" id="75939"/>
    <lineage>
        <taxon>Eukaryota</taxon>
        <taxon>Metazoa</taxon>
        <taxon>Chordata</taxon>
        <taxon>Craniata</taxon>
        <taxon>Vertebrata</taxon>
        <taxon>Euteleostomi</taxon>
        <taxon>Actinopterygii</taxon>
        <taxon>Neopterygii</taxon>
        <taxon>Teleostei</taxon>
        <taxon>Protacanthopterygii</taxon>
        <taxon>Esociformes</taxon>
        <taxon>Umbridae</taxon>
        <taxon>Dallia</taxon>
    </lineage>
</organism>
<comment type="caution">
    <text evidence="1">The sequence shown here is derived from an EMBL/GenBank/DDBJ whole genome shotgun (WGS) entry which is preliminary data.</text>
</comment>
<dbReference type="Proteomes" id="UP001157502">
    <property type="component" value="Chromosome 14"/>
</dbReference>
<gene>
    <name evidence="1" type="ORF">DPEC_G00174790</name>
</gene>
<accession>A0ACC2GEK4</accession>
<dbReference type="EMBL" id="CM055741">
    <property type="protein sequence ID" value="KAJ8001956.1"/>
    <property type="molecule type" value="Genomic_DNA"/>
</dbReference>
<evidence type="ECO:0000313" key="1">
    <source>
        <dbReference type="EMBL" id="KAJ8001956.1"/>
    </source>
</evidence>
<evidence type="ECO:0000313" key="2">
    <source>
        <dbReference type="Proteomes" id="UP001157502"/>
    </source>
</evidence>
<protein>
    <submittedName>
        <fullName evidence="1">Uncharacterized protein</fullName>
    </submittedName>
</protein>